<dbReference type="InterPro" id="IPR014048">
    <property type="entry name" value="MethylDNA_cys_MeTrfase_DNA-bd"/>
</dbReference>
<dbReference type="SUPFAM" id="SSF53155">
    <property type="entry name" value="Methylated DNA-protein cysteine methyltransferase domain"/>
    <property type="match status" value="1"/>
</dbReference>
<dbReference type="InterPro" id="IPR036388">
    <property type="entry name" value="WH-like_DNA-bd_sf"/>
</dbReference>
<feature type="domain" description="Methylguanine DNA methyltransferase ribonuclease-like" evidence="11">
    <location>
        <begin position="10"/>
        <end position="70"/>
    </location>
</feature>
<protein>
    <recommendedName>
        <fullName evidence="9">Methylated-DNA--protein-cysteine methyltransferase</fullName>
        <ecNumber evidence="9">2.1.1.63</ecNumber>
    </recommendedName>
    <alternativeName>
        <fullName evidence="9">6-O-methylguanine-DNA methyltransferase</fullName>
        <shortName evidence="9">MGMT</shortName>
    </alternativeName>
    <alternativeName>
        <fullName evidence="9">O-6-methylguanine-DNA-alkyltransferase</fullName>
    </alternativeName>
</protein>
<comment type="function">
    <text evidence="9">Involved in the cellular defense against the biological effects of O6-methylguanine (O6-MeG) and O4-methylthymine (O4-MeT) in DNA. Repairs the methylated nucleobase in DNA by stoichiometrically transferring the methyl group to a cysteine residue in the enzyme. This is a suicide reaction: the enzyme is irreversibly inactivated.</text>
</comment>
<dbReference type="RefSeq" id="WP_109764834.1">
    <property type="nucleotide sequence ID" value="NZ_QGGU01000013.1"/>
</dbReference>
<dbReference type="GO" id="GO:0032259">
    <property type="term" value="P:methylation"/>
    <property type="evidence" value="ECO:0007669"/>
    <property type="project" value="UniProtKB-KW"/>
</dbReference>
<dbReference type="InterPro" id="IPR008332">
    <property type="entry name" value="MethylG_MeTrfase_N"/>
</dbReference>
<comment type="subcellular location">
    <subcellularLocation>
        <location evidence="9">Cytoplasm</location>
    </subcellularLocation>
</comment>
<dbReference type="NCBIfam" id="TIGR00589">
    <property type="entry name" value="ogt"/>
    <property type="match status" value="1"/>
</dbReference>
<organism evidence="12 13">
    <name type="scientific">Pleionea mediterranea</name>
    <dbReference type="NCBI Taxonomy" id="523701"/>
    <lineage>
        <taxon>Bacteria</taxon>
        <taxon>Pseudomonadati</taxon>
        <taxon>Pseudomonadota</taxon>
        <taxon>Gammaproteobacteria</taxon>
        <taxon>Oceanospirillales</taxon>
        <taxon>Pleioneaceae</taxon>
        <taxon>Pleionea</taxon>
    </lineage>
</organism>
<evidence type="ECO:0000256" key="2">
    <source>
        <dbReference type="ARBA" id="ARBA00008711"/>
    </source>
</evidence>
<dbReference type="OrthoDB" id="9811249at2"/>
<comment type="catalytic activity">
    <reaction evidence="8 9">
        <text>a 6-O-methyl-2'-deoxyguanosine in DNA + L-cysteinyl-[protein] = S-methyl-L-cysteinyl-[protein] + a 2'-deoxyguanosine in DNA</text>
        <dbReference type="Rhea" id="RHEA:24000"/>
        <dbReference type="Rhea" id="RHEA-COMP:10131"/>
        <dbReference type="Rhea" id="RHEA-COMP:10132"/>
        <dbReference type="Rhea" id="RHEA-COMP:11367"/>
        <dbReference type="Rhea" id="RHEA-COMP:11368"/>
        <dbReference type="ChEBI" id="CHEBI:29950"/>
        <dbReference type="ChEBI" id="CHEBI:82612"/>
        <dbReference type="ChEBI" id="CHEBI:85445"/>
        <dbReference type="ChEBI" id="CHEBI:85448"/>
        <dbReference type="EC" id="2.1.1.63"/>
    </reaction>
</comment>
<evidence type="ECO:0000256" key="1">
    <source>
        <dbReference type="ARBA" id="ARBA00001286"/>
    </source>
</evidence>
<dbReference type="InterPro" id="IPR001497">
    <property type="entry name" value="MethylDNA_cys_MeTrfase_AS"/>
</dbReference>
<dbReference type="SUPFAM" id="SSF46767">
    <property type="entry name" value="Methylated DNA-protein cysteine methyltransferase, C-terminal domain"/>
    <property type="match status" value="1"/>
</dbReference>
<name>A0A316FF51_9GAMM</name>
<dbReference type="FunFam" id="1.10.10.10:FF:000214">
    <property type="entry name" value="Methylated-DNA--protein-cysteine methyltransferase"/>
    <property type="match status" value="1"/>
</dbReference>
<dbReference type="Pfam" id="PF02870">
    <property type="entry name" value="Methyltransf_1N"/>
    <property type="match status" value="1"/>
</dbReference>
<dbReference type="EMBL" id="QGGU01000013">
    <property type="protein sequence ID" value="PWK46400.1"/>
    <property type="molecule type" value="Genomic_DNA"/>
</dbReference>
<keyword evidence="4 9" id="KW-0489">Methyltransferase</keyword>
<evidence type="ECO:0000256" key="4">
    <source>
        <dbReference type="ARBA" id="ARBA00022603"/>
    </source>
</evidence>
<dbReference type="EC" id="2.1.1.63" evidence="9"/>
<comment type="catalytic activity">
    <reaction evidence="1 9">
        <text>a 4-O-methyl-thymidine in DNA + L-cysteinyl-[protein] = a thymidine in DNA + S-methyl-L-cysteinyl-[protein]</text>
        <dbReference type="Rhea" id="RHEA:53428"/>
        <dbReference type="Rhea" id="RHEA-COMP:10131"/>
        <dbReference type="Rhea" id="RHEA-COMP:10132"/>
        <dbReference type="Rhea" id="RHEA-COMP:13555"/>
        <dbReference type="Rhea" id="RHEA-COMP:13556"/>
        <dbReference type="ChEBI" id="CHEBI:29950"/>
        <dbReference type="ChEBI" id="CHEBI:82612"/>
        <dbReference type="ChEBI" id="CHEBI:137386"/>
        <dbReference type="ChEBI" id="CHEBI:137387"/>
        <dbReference type="EC" id="2.1.1.63"/>
    </reaction>
</comment>
<dbReference type="Gene3D" id="1.10.10.10">
    <property type="entry name" value="Winged helix-like DNA-binding domain superfamily/Winged helix DNA-binding domain"/>
    <property type="match status" value="1"/>
</dbReference>
<proteinExistence type="inferred from homology"/>
<keyword evidence="13" id="KW-1185">Reference proteome</keyword>
<accession>A0A316FF51</accession>
<evidence type="ECO:0000256" key="6">
    <source>
        <dbReference type="ARBA" id="ARBA00022763"/>
    </source>
</evidence>
<dbReference type="InterPro" id="IPR023546">
    <property type="entry name" value="MGMT"/>
</dbReference>
<evidence type="ECO:0000256" key="9">
    <source>
        <dbReference type="HAMAP-Rule" id="MF_00772"/>
    </source>
</evidence>
<evidence type="ECO:0000256" key="5">
    <source>
        <dbReference type="ARBA" id="ARBA00022679"/>
    </source>
</evidence>
<evidence type="ECO:0000259" key="10">
    <source>
        <dbReference type="Pfam" id="PF01035"/>
    </source>
</evidence>
<dbReference type="HAMAP" id="MF_00772">
    <property type="entry name" value="OGT"/>
    <property type="match status" value="1"/>
</dbReference>
<dbReference type="Proteomes" id="UP000245790">
    <property type="component" value="Unassembled WGS sequence"/>
</dbReference>
<comment type="similarity">
    <text evidence="2 9">Belongs to the MGMT family.</text>
</comment>
<feature type="domain" description="Methylated-DNA-[protein]-cysteine S-methyltransferase DNA binding" evidence="10">
    <location>
        <begin position="74"/>
        <end position="154"/>
    </location>
</feature>
<dbReference type="PANTHER" id="PTHR10815">
    <property type="entry name" value="METHYLATED-DNA--PROTEIN-CYSTEINE METHYLTRANSFERASE"/>
    <property type="match status" value="1"/>
</dbReference>
<evidence type="ECO:0000313" key="12">
    <source>
        <dbReference type="EMBL" id="PWK46400.1"/>
    </source>
</evidence>
<dbReference type="CDD" id="cd06445">
    <property type="entry name" value="ATase"/>
    <property type="match status" value="1"/>
</dbReference>
<evidence type="ECO:0000256" key="8">
    <source>
        <dbReference type="ARBA" id="ARBA00049348"/>
    </source>
</evidence>
<dbReference type="GO" id="GO:0006307">
    <property type="term" value="P:DNA alkylation repair"/>
    <property type="evidence" value="ECO:0007669"/>
    <property type="project" value="UniProtKB-UniRule"/>
</dbReference>
<evidence type="ECO:0000256" key="3">
    <source>
        <dbReference type="ARBA" id="ARBA00022490"/>
    </source>
</evidence>
<evidence type="ECO:0000259" key="11">
    <source>
        <dbReference type="Pfam" id="PF02870"/>
    </source>
</evidence>
<dbReference type="PROSITE" id="PS00374">
    <property type="entry name" value="MGMT"/>
    <property type="match status" value="1"/>
</dbReference>
<keyword evidence="7 9" id="KW-0234">DNA repair</keyword>
<dbReference type="Gene3D" id="3.30.160.70">
    <property type="entry name" value="Methylated DNA-protein cysteine methyltransferase domain"/>
    <property type="match status" value="1"/>
</dbReference>
<dbReference type="Pfam" id="PF01035">
    <property type="entry name" value="DNA_binding_1"/>
    <property type="match status" value="1"/>
</dbReference>
<keyword evidence="5 9" id="KW-0808">Transferase</keyword>
<dbReference type="PANTHER" id="PTHR10815:SF5">
    <property type="entry name" value="METHYLATED-DNA--PROTEIN-CYSTEINE METHYLTRANSFERASE"/>
    <property type="match status" value="1"/>
</dbReference>
<dbReference type="GO" id="GO:0005737">
    <property type="term" value="C:cytoplasm"/>
    <property type="evidence" value="ECO:0007669"/>
    <property type="project" value="UniProtKB-SubCell"/>
</dbReference>
<keyword evidence="3 9" id="KW-0963">Cytoplasm</keyword>
<evidence type="ECO:0000256" key="7">
    <source>
        <dbReference type="ARBA" id="ARBA00023204"/>
    </source>
</evidence>
<gene>
    <name evidence="12" type="ORF">C8D97_11385</name>
</gene>
<feature type="active site" description="Nucleophile; methyl group acceptor" evidence="9">
    <location>
        <position position="125"/>
    </location>
</feature>
<dbReference type="InterPro" id="IPR036217">
    <property type="entry name" value="MethylDNA_cys_MeTrfase_DNAb"/>
</dbReference>
<reference evidence="12 13" key="1">
    <citation type="submission" date="2018-05" db="EMBL/GenBank/DDBJ databases">
        <title>Genomic Encyclopedia of Type Strains, Phase IV (KMG-IV): sequencing the most valuable type-strain genomes for metagenomic binning, comparative biology and taxonomic classification.</title>
        <authorList>
            <person name="Goeker M."/>
        </authorList>
    </citation>
    <scope>NUCLEOTIDE SEQUENCE [LARGE SCALE GENOMIC DNA]</scope>
    <source>
        <strain evidence="12 13">DSM 25350</strain>
    </source>
</reference>
<comment type="miscellaneous">
    <text evidence="9">This enzyme catalyzes only one turnover and therefore is not strictly catalytic. According to one definition, an enzyme is a biocatalyst that acts repeatedly and over many reaction cycles.</text>
</comment>
<comment type="caution">
    <text evidence="12">The sequence shown here is derived from an EMBL/GenBank/DDBJ whole genome shotgun (WGS) entry which is preliminary data.</text>
</comment>
<keyword evidence="6 9" id="KW-0227">DNA damage</keyword>
<sequence length="155" mass="17162">MNQLKQPYIDYFQSPIGTIELTASDKGVTSLYFKNTNHKVQRCAVLDKVKQQLAEYFSGKRKTFDVTLDLHGTNFQQQVWQALLTVGFGHTDSYGSLAQKLNNPKAVRAVGAANGKNPVSIIVPCHRIIGSNGKLTGYAGGLDRKEWLLKHEGVI</sequence>
<dbReference type="AlphaFoldDB" id="A0A316FF51"/>
<dbReference type="InterPro" id="IPR036631">
    <property type="entry name" value="MGMT_N_sf"/>
</dbReference>
<evidence type="ECO:0000313" key="13">
    <source>
        <dbReference type="Proteomes" id="UP000245790"/>
    </source>
</evidence>
<dbReference type="GO" id="GO:0003908">
    <property type="term" value="F:methylated-DNA-[protein]-cysteine S-methyltransferase activity"/>
    <property type="evidence" value="ECO:0007669"/>
    <property type="project" value="UniProtKB-UniRule"/>
</dbReference>